<dbReference type="KEGG" id="vra:106760323"/>
<evidence type="ECO:0000313" key="2">
    <source>
        <dbReference type="Proteomes" id="UP000087766"/>
    </source>
</evidence>
<dbReference type="SUPFAM" id="SSF56672">
    <property type="entry name" value="DNA/RNA polymerases"/>
    <property type="match status" value="1"/>
</dbReference>
<organism evidence="2 3">
    <name type="scientific">Vigna radiata var. radiata</name>
    <name type="common">Mung bean</name>
    <name type="synonym">Phaseolus aureus</name>
    <dbReference type="NCBI Taxonomy" id="3916"/>
    <lineage>
        <taxon>Eukaryota</taxon>
        <taxon>Viridiplantae</taxon>
        <taxon>Streptophyta</taxon>
        <taxon>Embryophyta</taxon>
        <taxon>Tracheophyta</taxon>
        <taxon>Spermatophyta</taxon>
        <taxon>Magnoliopsida</taxon>
        <taxon>eudicotyledons</taxon>
        <taxon>Gunneridae</taxon>
        <taxon>Pentapetalae</taxon>
        <taxon>rosids</taxon>
        <taxon>fabids</taxon>
        <taxon>Fabales</taxon>
        <taxon>Fabaceae</taxon>
        <taxon>Papilionoideae</taxon>
        <taxon>50 kb inversion clade</taxon>
        <taxon>NPAAA clade</taxon>
        <taxon>indigoferoid/millettioid clade</taxon>
        <taxon>Phaseoleae</taxon>
        <taxon>Vigna</taxon>
    </lineage>
</organism>
<accession>A0A1S3TZS1</accession>
<evidence type="ECO:0000313" key="3">
    <source>
        <dbReference type="RefSeq" id="XP_014499258.2"/>
    </source>
</evidence>
<gene>
    <name evidence="3" type="primary">LOC106760323</name>
</gene>
<keyword evidence="2" id="KW-1185">Reference proteome</keyword>
<dbReference type="InterPro" id="IPR043502">
    <property type="entry name" value="DNA/RNA_pol_sf"/>
</dbReference>
<dbReference type="InterPro" id="IPR013103">
    <property type="entry name" value="RVT_2"/>
</dbReference>
<sequence>MEGIDYFDTFSPVVKLTSVRLILSLASAQNWHLKQLDVNNAFLHGDLYEEVYMKLPPGVTATSPNKACLLHKSLYGLKQVSRQWYDKLSSFLLSQDFTQTLGDHSLFTKHNGDNITIMMVYVDDIILTGNDINDINHITNMLNDRFKIKNLGNLSYFLGFEVARSSEGIHLSQRKYALDLLNETGMLNAAPVGTPMNFSTKVCYQGDPVDDPAAFRRLIGTLIYLTNTRPDITYAVHRLSQHVTSPTKLHHQAAFRILHYIKQTPGQGIYTLTLKAYSDSDWAGCPDSRKSTTRYIVYLGGSPISWKSKKRSIVSHNSSKAEYCALS</sequence>
<reference evidence="2" key="1">
    <citation type="journal article" date="2014" name="Nat. Commun.">
        <title>Genome sequence of mungbean and insights into evolution within Vigna species.</title>
        <authorList>
            <person name="Kang Y.J."/>
            <person name="Kim S.K."/>
            <person name="Kim M.Y."/>
            <person name="Lestari P."/>
            <person name="Kim K.H."/>
            <person name="Ha B.K."/>
            <person name="Jun T.H."/>
            <person name="Hwang W.J."/>
            <person name="Lee T."/>
            <person name="Lee J."/>
            <person name="Shim S."/>
            <person name="Yoon M.Y."/>
            <person name="Jang Y.E."/>
            <person name="Han K.S."/>
            <person name="Taeprayoon P."/>
            <person name="Yoon N."/>
            <person name="Somta P."/>
            <person name="Tanya P."/>
            <person name="Kim K.S."/>
            <person name="Gwag J.G."/>
            <person name="Moon J.K."/>
            <person name="Lee Y.H."/>
            <person name="Park B.S."/>
            <person name="Bombarely A."/>
            <person name="Doyle J.J."/>
            <person name="Jackson S.A."/>
            <person name="Schafleitner R."/>
            <person name="Srinives P."/>
            <person name="Varshney R.K."/>
            <person name="Lee S.H."/>
        </authorList>
    </citation>
    <scope>NUCLEOTIDE SEQUENCE [LARGE SCALE GENOMIC DNA]</scope>
    <source>
        <strain evidence="2">cv. VC1973A</strain>
    </source>
</reference>
<proteinExistence type="predicted"/>
<dbReference type="PANTHER" id="PTHR11439">
    <property type="entry name" value="GAG-POL-RELATED RETROTRANSPOSON"/>
    <property type="match status" value="1"/>
</dbReference>
<dbReference type="AlphaFoldDB" id="A0A1S3TZS1"/>
<dbReference type="CDD" id="cd09272">
    <property type="entry name" value="RNase_HI_RT_Ty1"/>
    <property type="match status" value="1"/>
</dbReference>
<dbReference type="Pfam" id="PF07727">
    <property type="entry name" value="RVT_2"/>
    <property type="match status" value="1"/>
</dbReference>
<dbReference type="STRING" id="3916.A0A1S3TZS1"/>
<dbReference type="OrthoDB" id="2012657at2759"/>
<reference evidence="3" key="2">
    <citation type="submission" date="2025-08" db="UniProtKB">
        <authorList>
            <consortium name="RefSeq"/>
        </authorList>
    </citation>
    <scope>IDENTIFICATION</scope>
    <source>
        <tissue evidence="3">Leaf</tissue>
    </source>
</reference>
<dbReference type="PANTHER" id="PTHR11439:SF511">
    <property type="match status" value="1"/>
</dbReference>
<evidence type="ECO:0000259" key="1">
    <source>
        <dbReference type="Pfam" id="PF07727"/>
    </source>
</evidence>
<dbReference type="Proteomes" id="UP000087766">
    <property type="component" value="Chromosome 5"/>
</dbReference>
<dbReference type="GeneID" id="106760323"/>
<name>A0A1S3TZS1_VIGRR</name>
<dbReference type="RefSeq" id="XP_014499258.2">
    <property type="nucleotide sequence ID" value="XM_014643772.2"/>
</dbReference>
<protein>
    <submittedName>
        <fullName evidence="3">Uncharacterized protein LOC106760323</fullName>
    </submittedName>
</protein>
<feature type="domain" description="Reverse transcriptase Ty1/copia-type" evidence="1">
    <location>
        <begin position="2"/>
        <end position="196"/>
    </location>
</feature>